<proteinExistence type="predicted"/>
<dbReference type="AlphaFoldDB" id="A0A4V7IB45"/>
<protein>
    <submittedName>
        <fullName evidence="1">Uncharacterized protein</fullName>
    </submittedName>
</protein>
<sequence>MANDIANSYLMKVKFKHFPLLNITMLKQAVIFNRYFTNS</sequence>
<reference evidence="1 2" key="1">
    <citation type="journal article" date="2014" name="Genome Announc.">
        <title>Complete Closed Genome Sequences of Three Bibersteinia trehalosi Nasopharyngeal Isolates from Cattle with Shipping Fever.</title>
        <authorList>
            <person name="Harhay G.P."/>
            <person name="McVey D.S."/>
            <person name="Koren S."/>
            <person name="Phillippy A.M."/>
            <person name="Bono J."/>
            <person name="Harhay D.M."/>
            <person name="Clawson M.L."/>
            <person name="Heaton M.P."/>
            <person name="Chitko-McKown C.G."/>
            <person name="Korlach J."/>
            <person name="Smith T.P."/>
        </authorList>
    </citation>
    <scope>NUCLEOTIDE SEQUENCE [LARGE SCALE GENOMIC DNA]</scope>
    <source>
        <strain evidence="1 2">USDA-ARS-USMARC-188</strain>
    </source>
</reference>
<gene>
    <name evidence="1" type="ORF">F542_14810</name>
</gene>
<accession>A0A4V7IB45</accession>
<organism evidence="1 2">
    <name type="scientific">Bibersteinia trehalosi USDA-ARS-USMARC-188</name>
    <dbReference type="NCBI Taxonomy" id="1263829"/>
    <lineage>
        <taxon>Bacteria</taxon>
        <taxon>Pseudomonadati</taxon>
        <taxon>Pseudomonadota</taxon>
        <taxon>Gammaproteobacteria</taxon>
        <taxon>Pasteurellales</taxon>
        <taxon>Pasteurellaceae</taxon>
        <taxon>Bibersteinia</taxon>
    </lineage>
</organism>
<name>A0A4V7IB45_BIBTR</name>
<dbReference type="Proteomes" id="UP000019091">
    <property type="component" value="Chromosome"/>
</dbReference>
<dbReference type="KEGG" id="btre:F542_14810"/>
<evidence type="ECO:0000313" key="2">
    <source>
        <dbReference type="Proteomes" id="UP000019091"/>
    </source>
</evidence>
<evidence type="ECO:0000313" key="1">
    <source>
        <dbReference type="EMBL" id="AHG82197.1"/>
    </source>
</evidence>
<dbReference type="EMBL" id="CP006954">
    <property type="protein sequence ID" value="AHG82197.1"/>
    <property type="molecule type" value="Genomic_DNA"/>
</dbReference>